<proteinExistence type="predicted"/>
<dbReference type="GO" id="GO:0005524">
    <property type="term" value="F:ATP binding"/>
    <property type="evidence" value="ECO:0007669"/>
    <property type="project" value="InterPro"/>
</dbReference>
<dbReference type="GO" id="GO:0016787">
    <property type="term" value="F:hydrolase activity"/>
    <property type="evidence" value="ECO:0007669"/>
    <property type="project" value="UniProtKB-KW"/>
</dbReference>
<evidence type="ECO:0000256" key="1">
    <source>
        <dbReference type="ARBA" id="ARBA00022801"/>
    </source>
</evidence>
<dbReference type="InterPro" id="IPR049730">
    <property type="entry name" value="SNF2/RAD54-like_C"/>
</dbReference>
<dbReference type="AlphaFoldDB" id="A0A0F9TBN6"/>
<dbReference type="PANTHER" id="PTHR10799">
    <property type="entry name" value="SNF2/RAD54 HELICASE FAMILY"/>
    <property type="match status" value="1"/>
</dbReference>
<accession>A0A0F9TBN6</accession>
<dbReference type="Gene3D" id="3.40.50.300">
    <property type="entry name" value="P-loop containing nucleotide triphosphate hydrolases"/>
    <property type="match status" value="1"/>
</dbReference>
<protein>
    <recommendedName>
        <fullName evidence="2">Helicase ATP-binding domain-containing protein</fullName>
    </recommendedName>
</protein>
<dbReference type="InterPro" id="IPR027417">
    <property type="entry name" value="P-loop_NTPase"/>
</dbReference>
<dbReference type="InterPro" id="IPR000330">
    <property type="entry name" value="SNF2_N"/>
</dbReference>
<dbReference type="InterPro" id="IPR001650">
    <property type="entry name" value="Helicase_C-like"/>
</dbReference>
<evidence type="ECO:0000313" key="3">
    <source>
        <dbReference type="EMBL" id="KKN78675.1"/>
    </source>
</evidence>
<dbReference type="CDD" id="cd18793">
    <property type="entry name" value="SF2_C_SNF"/>
    <property type="match status" value="1"/>
</dbReference>
<dbReference type="SUPFAM" id="SSF52540">
    <property type="entry name" value="P-loop containing nucleoside triphosphate hydrolases"/>
    <property type="match status" value="2"/>
</dbReference>
<sequence length="610" mass="70291">MPMHIWSTHSVGGSYEPAPFTKEDIYNRNQMLERFGFRPKSSTDIIRYDTSLLGVPIEEENKTLGNYTLFPFQEEGVEFMSNRHSTLLFDEMGLGKTVQAIETVLRAEQLDPKPTLRVLVICPKTLMRTWRNEIHAVCCPKFSKGQKDHKIKDCGESVLRSVEQWITSEFPRFFIVNTEWVRNEDQAKLVGAIPWDFVIIDEAHRFRNPKAKQTLGILKLAGTKNDTRFILATGSPVVNKPPDLWPLLRLVGAINNSYKEFTDYFCYMQTTSSGASRFRGLKPYMRQELHDLLEPRMIARRKKDVLTQLPDKIHNSIAVDIEEDYPRQWLLYEAMEEFGMAELEDEGVSAGGILALLIRLRQIALDPRLVGVHKLGKGAKTEMLLDMLDDTDEKIVVASTFTSYFTLLEEDLKEKGWKPYWQRRPTDAEDQKYYVRITGREQGDTRANHVDWFQEVDSIKLCMLSTHIAEGITLTASSHIVFMDIWWNSAVIEQTEDRLHRIGQENSVLVTKLQGLDTVDYALLQTVLFKKAAAAGALGRDEDESAASMTYDYLVQMRRTREENRKGRKQKLLQEYAEERQKIIDHEKEEAIKEREGDVTLESSQYSVVS</sequence>
<dbReference type="InterPro" id="IPR038718">
    <property type="entry name" value="SNF2-like_sf"/>
</dbReference>
<dbReference type="Pfam" id="PF00176">
    <property type="entry name" value="SNF2-rel_dom"/>
    <property type="match status" value="1"/>
</dbReference>
<dbReference type="PROSITE" id="PS51192">
    <property type="entry name" value="HELICASE_ATP_BIND_1"/>
    <property type="match status" value="1"/>
</dbReference>
<keyword evidence="1" id="KW-0378">Hydrolase</keyword>
<dbReference type="Gene3D" id="3.40.50.10810">
    <property type="entry name" value="Tandem AAA-ATPase domain"/>
    <property type="match status" value="1"/>
</dbReference>
<name>A0A0F9TBN6_9ZZZZ</name>
<gene>
    <name evidence="3" type="ORF">LCGC14_0347420</name>
</gene>
<dbReference type="SMART" id="SM00487">
    <property type="entry name" value="DEXDc"/>
    <property type="match status" value="1"/>
</dbReference>
<evidence type="ECO:0000259" key="2">
    <source>
        <dbReference type="PROSITE" id="PS51192"/>
    </source>
</evidence>
<organism evidence="3">
    <name type="scientific">marine sediment metagenome</name>
    <dbReference type="NCBI Taxonomy" id="412755"/>
    <lineage>
        <taxon>unclassified sequences</taxon>
        <taxon>metagenomes</taxon>
        <taxon>ecological metagenomes</taxon>
    </lineage>
</organism>
<dbReference type="Pfam" id="PF00271">
    <property type="entry name" value="Helicase_C"/>
    <property type="match status" value="1"/>
</dbReference>
<dbReference type="EMBL" id="LAZR01000258">
    <property type="protein sequence ID" value="KKN78675.1"/>
    <property type="molecule type" value="Genomic_DNA"/>
</dbReference>
<comment type="caution">
    <text evidence="3">The sequence shown here is derived from an EMBL/GenBank/DDBJ whole genome shotgun (WGS) entry which is preliminary data.</text>
</comment>
<reference evidence="3" key="1">
    <citation type="journal article" date="2015" name="Nature">
        <title>Complex archaea that bridge the gap between prokaryotes and eukaryotes.</title>
        <authorList>
            <person name="Spang A."/>
            <person name="Saw J.H."/>
            <person name="Jorgensen S.L."/>
            <person name="Zaremba-Niedzwiedzka K."/>
            <person name="Martijn J."/>
            <person name="Lind A.E."/>
            <person name="van Eijk R."/>
            <person name="Schleper C."/>
            <person name="Guy L."/>
            <person name="Ettema T.J."/>
        </authorList>
    </citation>
    <scope>NUCLEOTIDE SEQUENCE</scope>
</reference>
<dbReference type="InterPro" id="IPR014001">
    <property type="entry name" value="Helicase_ATP-bd"/>
</dbReference>
<feature type="domain" description="Helicase ATP-binding" evidence="2">
    <location>
        <begin position="77"/>
        <end position="254"/>
    </location>
</feature>